<feature type="region of interest" description="Disordered" evidence="1">
    <location>
        <begin position="1"/>
        <end position="20"/>
    </location>
</feature>
<organism evidence="2 3">
    <name type="scientific">Phoxinus phoxinus</name>
    <name type="common">Eurasian minnow</name>
    <dbReference type="NCBI Taxonomy" id="58324"/>
    <lineage>
        <taxon>Eukaryota</taxon>
        <taxon>Metazoa</taxon>
        <taxon>Chordata</taxon>
        <taxon>Craniata</taxon>
        <taxon>Vertebrata</taxon>
        <taxon>Euteleostomi</taxon>
        <taxon>Actinopterygii</taxon>
        <taxon>Neopterygii</taxon>
        <taxon>Teleostei</taxon>
        <taxon>Ostariophysi</taxon>
        <taxon>Cypriniformes</taxon>
        <taxon>Leuciscidae</taxon>
        <taxon>Phoxininae</taxon>
        <taxon>Phoxinus</taxon>
    </lineage>
</organism>
<protein>
    <submittedName>
        <fullName evidence="2">Uncharacterized protein</fullName>
    </submittedName>
</protein>
<name>A0AAN9D7Y0_9TELE</name>
<dbReference type="AlphaFoldDB" id="A0AAN9D7Y0"/>
<comment type="caution">
    <text evidence="2">The sequence shown here is derived from an EMBL/GenBank/DDBJ whole genome shotgun (WGS) entry which is preliminary data.</text>
</comment>
<reference evidence="2 3" key="1">
    <citation type="submission" date="2024-02" db="EMBL/GenBank/DDBJ databases">
        <title>Chromosome-level genome assembly of the Eurasian Minnow (Phoxinus phoxinus).</title>
        <authorList>
            <person name="Oriowo T.O."/>
            <person name="Martin S."/>
            <person name="Stange M."/>
            <person name="Chrysostomakis Y."/>
            <person name="Brown T."/>
            <person name="Winkler S."/>
            <person name="Kukowka S."/>
            <person name="Myers E.W."/>
            <person name="Bohne A."/>
        </authorList>
    </citation>
    <scope>NUCLEOTIDE SEQUENCE [LARGE SCALE GENOMIC DNA]</scope>
    <source>
        <strain evidence="2">ZFMK-TIS-60720</strain>
        <tissue evidence="2">Whole Organism</tissue>
    </source>
</reference>
<keyword evidence="3" id="KW-1185">Reference proteome</keyword>
<evidence type="ECO:0000256" key="1">
    <source>
        <dbReference type="SAM" id="MobiDB-lite"/>
    </source>
</evidence>
<dbReference type="Proteomes" id="UP001364617">
    <property type="component" value="Unassembled WGS sequence"/>
</dbReference>
<feature type="compositionally biased region" description="Polar residues" evidence="1">
    <location>
        <begin position="9"/>
        <end position="19"/>
    </location>
</feature>
<accession>A0AAN9D7Y0</accession>
<proteinExistence type="predicted"/>
<gene>
    <name evidence="2" type="ORF">R3I93_006984</name>
</gene>
<dbReference type="EMBL" id="JAYKXH010000007">
    <property type="protein sequence ID" value="KAK7162802.1"/>
    <property type="molecule type" value="Genomic_DNA"/>
</dbReference>
<sequence>MGNEEEHQCSVQIKQLQNARNKRRLEMRNELGPKESDVQVNFPLDSHRALFPHHNHLRLLTAMATFSVYMKHLAGSMASIHQLPHGSHFLESCPSLLSGGKNALVTFPTGRSFWQIPVQK</sequence>
<evidence type="ECO:0000313" key="3">
    <source>
        <dbReference type="Proteomes" id="UP001364617"/>
    </source>
</evidence>
<evidence type="ECO:0000313" key="2">
    <source>
        <dbReference type="EMBL" id="KAK7162802.1"/>
    </source>
</evidence>